<protein>
    <recommendedName>
        <fullName evidence="1">TadE-like domain-containing protein</fullName>
    </recommendedName>
</protein>
<accession>A0A916ZB33</accession>
<keyword evidence="3" id="KW-1185">Reference proteome</keyword>
<evidence type="ECO:0000313" key="2">
    <source>
        <dbReference type="EMBL" id="GGD85066.1"/>
    </source>
</evidence>
<proteinExistence type="predicted"/>
<name>A0A916ZB33_9SPHN</name>
<dbReference type="EMBL" id="BMIP01000020">
    <property type="protein sequence ID" value="GGD85066.1"/>
    <property type="molecule type" value="Genomic_DNA"/>
</dbReference>
<reference evidence="2" key="2">
    <citation type="submission" date="2020-09" db="EMBL/GenBank/DDBJ databases">
        <authorList>
            <person name="Sun Q."/>
            <person name="Zhou Y."/>
        </authorList>
    </citation>
    <scope>NUCLEOTIDE SEQUENCE</scope>
    <source>
        <strain evidence="2">CGMCC 1.15360</strain>
    </source>
</reference>
<dbReference type="RefSeq" id="WP_066769241.1">
    <property type="nucleotide sequence ID" value="NZ_BMIP01000020.1"/>
</dbReference>
<dbReference type="Proteomes" id="UP000612349">
    <property type="component" value="Unassembled WGS sequence"/>
</dbReference>
<dbReference type="Pfam" id="PF07811">
    <property type="entry name" value="TadE"/>
    <property type="match status" value="1"/>
</dbReference>
<evidence type="ECO:0000259" key="1">
    <source>
        <dbReference type="Pfam" id="PF07811"/>
    </source>
</evidence>
<dbReference type="AlphaFoldDB" id="A0A916ZB33"/>
<reference evidence="2" key="1">
    <citation type="journal article" date="2014" name="Int. J. Syst. Evol. Microbiol.">
        <title>Complete genome sequence of Corynebacterium casei LMG S-19264T (=DSM 44701T), isolated from a smear-ripened cheese.</title>
        <authorList>
            <consortium name="US DOE Joint Genome Institute (JGI-PGF)"/>
            <person name="Walter F."/>
            <person name="Albersmeier A."/>
            <person name="Kalinowski J."/>
            <person name="Ruckert C."/>
        </authorList>
    </citation>
    <scope>NUCLEOTIDE SEQUENCE</scope>
    <source>
        <strain evidence="2">CGMCC 1.15360</strain>
    </source>
</reference>
<evidence type="ECO:0000313" key="3">
    <source>
        <dbReference type="Proteomes" id="UP000612349"/>
    </source>
</evidence>
<comment type="caution">
    <text evidence="2">The sequence shown here is derived from an EMBL/GenBank/DDBJ whole genome shotgun (WGS) entry which is preliminary data.</text>
</comment>
<dbReference type="InterPro" id="IPR012495">
    <property type="entry name" value="TadE-like_dom"/>
</dbReference>
<feature type="domain" description="TadE-like" evidence="1">
    <location>
        <begin position="17"/>
        <end position="58"/>
    </location>
</feature>
<sequence>MITLSNPARSLGCDQRGTAAIETAILAPVLLMLSLGAIEVSTAVARQNELQNAADVAAGVVLAAKPDTPQKLSALKSVVVASTGLDDSKVAVSLIYRCGLDADYVALVDLCGSEYHTTYVRLALEDRYMPSWTRFGLGGPVTLRVVRQAIAEQSS</sequence>
<gene>
    <name evidence="2" type="ORF">GCM10010990_38840</name>
</gene>
<organism evidence="2 3">
    <name type="scientific">Croceicoccus mobilis</name>
    <dbReference type="NCBI Taxonomy" id="1703339"/>
    <lineage>
        <taxon>Bacteria</taxon>
        <taxon>Pseudomonadati</taxon>
        <taxon>Pseudomonadota</taxon>
        <taxon>Alphaproteobacteria</taxon>
        <taxon>Sphingomonadales</taxon>
        <taxon>Erythrobacteraceae</taxon>
        <taxon>Croceicoccus</taxon>
    </lineage>
</organism>
<dbReference type="OrthoDB" id="7409794at2"/>